<gene>
    <name evidence="1" type="ORF">H5410_017581</name>
</gene>
<dbReference type="EMBL" id="JACXVP010000003">
    <property type="protein sequence ID" value="KAG5617757.1"/>
    <property type="molecule type" value="Genomic_DNA"/>
</dbReference>
<organism evidence="1 2">
    <name type="scientific">Solanum commersonii</name>
    <name type="common">Commerson's wild potato</name>
    <name type="synonym">Commerson's nightshade</name>
    <dbReference type="NCBI Taxonomy" id="4109"/>
    <lineage>
        <taxon>Eukaryota</taxon>
        <taxon>Viridiplantae</taxon>
        <taxon>Streptophyta</taxon>
        <taxon>Embryophyta</taxon>
        <taxon>Tracheophyta</taxon>
        <taxon>Spermatophyta</taxon>
        <taxon>Magnoliopsida</taxon>
        <taxon>eudicotyledons</taxon>
        <taxon>Gunneridae</taxon>
        <taxon>Pentapetalae</taxon>
        <taxon>asterids</taxon>
        <taxon>lamiids</taxon>
        <taxon>Solanales</taxon>
        <taxon>Solanaceae</taxon>
        <taxon>Solanoideae</taxon>
        <taxon>Solaneae</taxon>
        <taxon>Solanum</taxon>
    </lineage>
</organism>
<reference evidence="1 2" key="1">
    <citation type="submission" date="2020-09" db="EMBL/GenBank/DDBJ databases">
        <title>De no assembly of potato wild relative species, Solanum commersonii.</title>
        <authorList>
            <person name="Cho K."/>
        </authorList>
    </citation>
    <scope>NUCLEOTIDE SEQUENCE [LARGE SCALE GENOMIC DNA]</scope>
    <source>
        <strain evidence="1">LZ3.2</strain>
        <tissue evidence="1">Leaf</tissue>
    </source>
</reference>
<keyword evidence="2" id="KW-1185">Reference proteome</keyword>
<sequence>MVTKKRSVSFEDDGIAKIVVSGLGPKAHRNAIINGRSDCEEAHGVLHDTSPSSLGDNFATVCVLVDMEKYDEVRLNNGRFTFNIYRSTANGELQTRFSITYKSGEWVKYIEEFN</sequence>
<dbReference type="Proteomes" id="UP000824120">
    <property type="component" value="Chromosome 3"/>
</dbReference>
<name>A0A9J5ZZK1_SOLCO</name>
<comment type="caution">
    <text evidence="1">The sequence shown here is derived from an EMBL/GenBank/DDBJ whole genome shotgun (WGS) entry which is preliminary data.</text>
</comment>
<evidence type="ECO:0000313" key="1">
    <source>
        <dbReference type="EMBL" id="KAG5617757.1"/>
    </source>
</evidence>
<protein>
    <submittedName>
        <fullName evidence="1">Uncharacterized protein</fullName>
    </submittedName>
</protein>
<accession>A0A9J5ZZK1</accession>
<dbReference type="AlphaFoldDB" id="A0A9J5ZZK1"/>
<evidence type="ECO:0000313" key="2">
    <source>
        <dbReference type="Proteomes" id="UP000824120"/>
    </source>
</evidence>
<proteinExistence type="predicted"/>